<evidence type="ECO:0000256" key="11">
    <source>
        <dbReference type="HAMAP-Rule" id="MF_01023"/>
    </source>
</evidence>
<keyword evidence="9 11" id="KW-0368">Histidine biosynthesis</keyword>
<dbReference type="Gene3D" id="3.40.640.10">
    <property type="entry name" value="Type I PLP-dependent aspartate aminotransferase-like (Major domain)"/>
    <property type="match status" value="1"/>
</dbReference>
<evidence type="ECO:0000256" key="2">
    <source>
        <dbReference type="ARBA" id="ARBA00005011"/>
    </source>
</evidence>
<evidence type="ECO:0000313" key="13">
    <source>
        <dbReference type="EMBL" id="MBP3985111.1"/>
    </source>
</evidence>
<dbReference type="InterPro" id="IPR015424">
    <property type="entry name" value="PyrdxlP-dep_Trfase"/>
</dbReference>
<evidence type="ECO:0000259" key="12">
    <source>
        <dbReference type="Pfam" id="PF00155"/>
    </source>
</evidence>
<evidence type="ECO:0000256" key="4">
    <source>
        <dbReference type="ARBA" id="ARBA00011738"/>
    </source>
</evidence>
<dbReference type="EMBL" id="JAGKTC010000002">
    <property type="protein sequence ID" value="MBP3985111.1"/>
    <property type="molecule type" value="Genomic_DNA"/>
</dbReference>
<dbReference type="InterPro" id="IPR015422">
    <property type="entry name" value="PyrdxlP-dep_Trfase_small"/>
</dbReference>
<dbReference type="AlphaFoldDB" id="A0A941AUT7"/>
<reference evidence="13" key="1">
    <citation type="journal article" date="2016" name="Int. J. Syst. Evol. Microbiol.">
        <title>Pseudoxanthomonas helianthi sp. nov., isolated from roots of Jerusalem artichoke (Helianthus tuberosus).</title>
        <authorList>
            <person name="Kittiwongwattana C."/>
            <person name="Thawai C."/>
        </authorList>
    </citation>
    <scope>NUCLEOTIDE SEQUENCE</scope>
    <source>
        <strain evidence="13">110414</strain>
    </source>
</reference>
<dbReference type="EC" id="2.6.1.9" evidence="11"/>
<dbReference type="Proteomes" id="UP000673447">
    <property type="component" value="Unassembled WGS sequence"/>
</dbReference>
<organism evidence="13 14">
    <name type="scientific">Pseudoxanthomonas helianthi</name>
    <dbReference type="NCBI Taxonomy" id="1453541"/>
    <lineage>
        <taxon>Bacteria</taxon>
        <taxon>Pseudomonadati</taxon>
        <taxon>Pseudomonadota</taxon>
        <taxon>Gammaproteobacteria</taxon>
        <taxon>Lysobacterales</taxon>
        <taxon>Lysobacteraceae</taxon>
        <taxon>Pseudoxanthomonas</taxon>
    </lineage>
</organism>
<keyword evidence="5 11" id="KW-0032">Aminotransferase</keyword>
<dbReference type="PANTHER" id="PTHR42885">
    <property type="entry name" value="HISTIDINOL-PHOSPHATE AMINOTRANSFERASE-RELATED"/>
    <property type="match status" value="1"/>
</dbReference>
<keyword evidence="7 11" id="KW-0808">Transferase</keyword>
<name>A0A941AUT7_9GAMM</name>
<dbReference type="InterPro" id="IPR005861">
    <property type="entry name" value="HisP_aminotrans"/>
</dbReference>
<dbReference type="CDD" id="cd00609">
    <property type="entry name" value="AAT_like"/>
    <property type="match status" value="1"/>
</dbReference>
<evidence type="ECO:0000256" key="8">
    <source>
        <dbReference type="ARBA" id="ARBA00022898"/>
    </source>
</evidence>
<comment type="similarity">
    <text evidence="3 11">Belongs to the class-II pyridoxal-phosphate-dependent aminotransferase family. Histidinol-phosphate aminotransferase subfamily.</text>
</comment>
<protein>
    <recommendedName>
        <fullName evidence="11">Histidinol-phosphate aminotransferase</fullName>
        <ecNumber evidence="11">2.6.1.9</ecNumber>
    </recommendedName>
    <alternativeName>
        <fullName evidence="11">Imidazole acetol-phosphate transaminase</fullName>
    </alternativeName>
</protein>
<evidence type="ECO:0000256" key="9">
    <source>
        <dbReference type="ARBA" id="ARBA00023102"/>
    </source>
</evidence>
<keyword evidence="14" id="KW-1185">Reference proteome</keyword>
<dbReference type="PANTHER" id="PTHR42885:SF2">
    <property type="entry name" value="HISTIDINOL-PHOSPHATE AMINOTRANSFERASE"/>
    <property type="match status" value="1"/>
</dbReference>
<feature type="modified residue" description="N6-(pyridoxal phosphate)lysine" evidence="11">
    <location>
        <position position="214"/>
    </location>
</feature>
<keyword evidence="8 11" id="KW-0663">Pyridoxal phosphate</keyword>
<evidence type="ECO:0000256" key="6">
    <source>
        <dbReference type="ARBA" id="ARBA00022605"/>
    </source>
</evidence>
<feature type="domain" description="Aminotransferase class I/classII large" evidence="12">
    <location>
        <begin position="42"/>
        <end position="351"/>
    </location>
</feature>
<dbReference type="GO" id="GO:0030170">
    <property type="term" value="F:pyridoxal phosphate binding"/>
    <property type="evidence" value="ECO:0007669"/>
    <property type="project" value="InterPro"/>
</dbReference>
<dbReference type="NCBIfam" id="TIGR01141">
    <property type="entry name" value="hisC"/>
    <property type="match status" value="1"/>
</dbReference>
<comment type="cofactor">
    <cofactor evidence="1 11">
        <name>pyridoxal 5'-phosphate</name>
        <dbReference type="ChEBI" id="CHEBI:597326"/>
    </cofactor>
</comment>
<dbReference type="InterPro" id="IPR015421">
    <property type="entry name" value="PyrdxlP-dep_Trfase_major"/>
</dbReference>
<gene>
    <name evidence="11" type="primary">hisC</name>
    <name evidence="13" type="ORF">J5837_11915</name>
</gene>
<evidence type="ECO:0000256" key="3">
    <source>
        <dbReference type="ARBA" id="ARBA00007970"/>
    </source>
</evidence>
<keyword evidence="6 11" id="KW-0028">Amino-acid biosynthesis</keyword>
<evidence type="ECO:0000256" key="1">
    <source>
        <dbReference type="ARBA" id="ARBA00001933"/>
    </source>
</evidence>
<dbReference type="InterPro" id="IPR004839">
    <property type="entry name" value="Aminotransferase_I/II_large"/>
</dbReference>
<sequence length="359" mass="37597">MSVLELVRADLRGFAGYSSARSATVTGDVWLNANESPWASPGDASGSSRRYPEPQPLALREKLAALYGCDVAQLLIGRGSDEAIDLLVRALCEPGDAVVTTPPVFGMYAVCARLQNVPLVEVPLVDGEAGFAPDFDAIGRAALDHRAKLVFLCSPSNPTGAAIALADVEALARRLAGRALVVVDEAYGEFSDVPSAVGLLDELSNVAVLRTLSKAHALAAARIGTLIADPALIAVLRRCQAPYPVPTPCAELALAGLSDAALAQTRQRVETVKSERVRLQSALAAMRGVVRVYPSQGNYLLARFADAEAAFRALLAAGVVVRDQRGAPQLGDALRITIGSPEQNDRVIAALDTDKAAAA</sequence>
<comment type="catalytic activity">
    <reaction evidence="10 11">
        <text>L-histidinol phosphate + 2-oxoglutarate = 3-(imidazol-4-yl)-2-oxopropyl phosphate + L-glutamate</text>
        <dbReference type="Rhea" id="RHEA:23744"/>
        <dbReference type="ChEBI" id="CHEBI:16810"/>
        <dbReference type="ChEBI" id="CHEBI:29985"/>
        <dbReference type="ChEBI" id="CHEBI:57766"/>
        <dbReference type="ChEBI" id="CHEBI:57980"/>
        <dbReference type="EC" id="2.6.1.9"/>
    </reaction>
</comment>
<evidence type="ECO:0000256" key="10">
    <source>
        <dbReference type="ARBA" id="ARBA00047481"/>
    </source>
</evidence>
<dbReference type="Pfam" id="PF00155">
    <property type="entry name" value="Aminotran_1_2"/>
    <property type="match status" value="1"/>
</dbReference>
<dbReference type="HAMAP" id="MF_01023">
    <property type="entry name" value="HisC_aminotrans_2"/>
    <property type="match status" value="1"/>
</dbReference>
<reference evidence="13" key="2">
    <citation type="submission" date="2021-03" db="EMBL/GenBank/DDBJ databases">
        <authorList>
            <person name="Cao W."/>
        </authorList>
    </citation>
    <scope>NUCLEOTIDE SEQUENCE</scope>
    <source>
        <strain evidence="13">110414</strain>
    </source>
</reference>
<comment type="pathway">
    <text evidence="2 11">Amino-acid biosynthesis; L-histidine biosynthesis; L-histidine from 5-phospho-alpha-D-ribose 1-diphosphate: step 7/9.</text>
</comment>
<dbReference type="GO" id="GO:0004400">
    <property type="term" value="F:histidinol-phosphate transaminase activity"/>
    <property type="evidence" value="ECO:0007669"/>
    <property type="project" value="UniProtKB-UniRule"/>
</dbReference>
<comment type="subunit">
    <text evidence="4 11">Homodimer.</text>
</comment>
<dbReference type="RefSeq" id="WP_210536944.1">
    <property type="nucleotide sequence ID" value="NZ_JAGKTC010000002.1"/>
</dbReference>
<accession>A0A941AUT7</accession>
<evidence type="ECO:0000256" key="5">
    <source>
        <dbReference type="ARBA" id="ARBA00022576"/>
    </source>
</evidence>
<evidence type="ECO:0000256" key="7">
    <source>
        <dbReference type="ARBA" id="ARBA00022679"/>
    </source>
</evidence>
<dbReference type="Gene3D" id="3.90.1150.10">
    <property type="entry name" value="Aspartate Aminotransferase, domain 1"/>
    <property type="match status" value="1"/>
</dbReference>
<dbReference type="GO" id="GO:0000105">
    <property type="term" value="P:L-histidine biosynthetic process"/>
    <property type="evidence" value="ECO:0007669"/>
    <property type="project" value="UniProtKB-UniRule"/>
</dbReference>
<evidence type="ECO:0000313" key="14">
    <source>
        <dbReference type="Proteomes" id="UP000673447"/>
    </source>
</evidence>
<proteinExistence type="inferred from homology"/>
<comment type="caution">
    <text evidence="13">The sequence shown here is derived from an EMBL/GenBank/DDBJ whole genome shotgun (WGS) entry which is preliminary data.</text>
</comment>
<dbReference type="SUPFAM" id="SSF53383">
    <property type="entry name" value="PLP-dependent transferases"/>
    <property type="match status" value="1"/>
</dbReference>